<keyword evidence="3" id="KW-1185">Reference proteome</keyword>
<evidence type="ECO:0008006" key="4">
    <source>
        <dbReference type="Google" id="ProtNLM"/>
    </source>
</evidence>
<dbReference type="RefSeq" id="WP_216926920.1">
    <property type="nucleotide sequence ID" value="NZ_JAHOPC010000018.1"/>
</dbReference>
<feature type="transmembrane region" description="Helical" evidence="1">
    <location>
        <begin position="40"/>
        <end position="59"/>
    </location>
</feature>
<evidence type="ECO:0000313" key="2">
    <source>
        <dbReference type="EMBL" id="MBU8868803.1"/>
    </source>
</evidence>
<name>A0ABS6IAQ9_9MICC</name>
<evidence type="ECO:0000256" key="1">
    <source>
        <dbReference type="SAM" id="Phobius"/>
    </source>
</evidence>
<organism evidence="2 3">
    <name type="scientific">Paenarthrobacter aromaticivorans</name>
    <dbReference type="NCBI Taxonomy" id="2849150"/>
    <lineage>
        <taxon>Bacteria</taxon>
        <taxon>Bacillati</taxon>
        <taxon>Actinomycetota</taxon>
        <taxon>Actinomycetes</taxon>
        <taxon>Micrococcales</taxon>
        <taxon>Micrococcaceae</taxon>
        <taxon>Paenarthrobacter</taxon>
    </lineage>
</organism>
<dbReference type="Proteomes" id="UP000824166">
    <property type="component" value="Unassembled WGS sequence"/>
</dbReference>
<proteinExistence type="predicted"/>
<protein>
    <recommendedName>
        <fullName evidence="4">RNA polymerase sigma factor 70 region 4 type 2 domain-containing protein</fullName>
    </recommendedName>
</protein>
<keyword evidence="1" id="KW-0812">Transmembrane</keyword>
<sequence length="228" mass="24984">MCELPKRRWRSSLTPLRLVLAVLAVAAIVAGWLVPDLLSALPIGAGLLTFAVAVLMPAIREIELGASPSIKLAPALKDREDELRSVFERQKGDMEYCAHLLCDNAETARSLLEAAWSQSTNAWKGPVTPQLRVYTLCVFVELLKKHEHWLQSREGKTKGTKGPKTKNGKSPLARLSYDERVAVVLHVFANLTVGEIAGMTDRPALEVGKSLAAAEEKTNRLALEEGRP</sequence>
<comment type="caution">
    <text evidence="2">The sequence shown here is derived from an EMBL/GenBank/DDBJ whole genome shotgun (WGS) entry which is preliminary data.</text>
</comment>
<feature type="transmembrane region" description="Helical" evidence="1">
    <location>
        <begin position="16"/>
        <end position="34"/>
    </location>
</feature>
<gene>
    <name evidence="2" type="ORF">KSW38_21135</name>
</gene>
<accession>A0ABS6IAQ9</accession>
<reference evidence="2 3" key="1">
    <citation type="submission" date="2021-06" db="EMBL/GenBank/DDBJ databases">
        <authorList>
            <person name="Jeong J.W."/>
        </authorList>
    </citation>
    <scope>NUCLEOTIDE SEQUENCE [LARGE SCALE GENOMIC DNA]</scope>
    <source>
        <strain evidence="2 3">MMS21-TAE1-1</strain>
    </source>
</reference>
<dbReference type="EMBL" id="JAHOPC010000018">
    <property type="protein sequence ID" value="MBU8868803.1"/>
    <property type="molecule type" value="Genomic_DNA"/>
</dbReference>
<keyword evidence="1" id="KW-1133">Transmembrane helix</keyword>
<keyword evidence="1" id="KW-0472">Membrane</keyword>
<evidence type="ECO:0000313" key="3">
    <source>
        <dbReference type="Proteomes" id="UP000824166"/>
    </source>
</evidence>